<keyword evidence="3" id="KW-0472">Membrane</keyword>
<dbReference type="Gene3D" id="3.30.700.10">
    <property type="entry name" value="Glycoprotein, Type 4 Pilin"/>
    <property type="match status" value="1"/>
</dbReference>
<accession>A0A210RY32</accession>
<name>A0A210RY32_9BURK</name>
<dbReference type="PANTHER" id="PTHR30093">
    <property type="entry name" value="GENERAL SECRETION PATHWAY PROTEIN G"/>
    <property type="match status" value="1"/>
</dbReference>
<dbReference type="RefSeq" id="WP_330831796.1">
    <property type="nucleotide sequence ID" value="NZ_NAIA01000003.1"/>
</dbReference>
<dbReference type="SUPFAM" id="SSF54523">
    <property type="entry name" value="Pili subunits"/>
    <property type="match status" value="1"/>
</dbReference>
<dbReference type="PROSITE" id="PS00409">
    <property type="entry name" value="PROKAR_NTER_METHYL"/>
    <property type="match status" value="1"/>
</dbReference>
<keyword evidence="3" id="KW-1133">Transmembrane helix</keyword>
<dbReference type="EMBL" id="NAIA01000003">
    <property type="protein sequence ID" value="OWF65899.1"/>
    <property type="molecule type" value="Genomic_DNA"/>
</dbReference>
<proteinExistence type="inferred from homology"/>
<sequence length="169" mass="16943">MNIQTKQKGFTLVELLVVIAIIGILTAIGVPMYNGYQASAKVSATKQNFDGMKTFIAGEVTKCSAGLTPTLADPKAGGATITCPGGLTATAAATYFTAYGLATMKNPYDSTSTTAVNGTIPPANNGEIGISGAATASCPSGVSIQAKIIDPATNATASYPAAAECISVQ</sequence>
<dbReference type="PANTHER" id="PTHR30093:SF34">
    <property type="entry name" value="PREPILIN PEPTIDASE-DEPENDENT PROTEIN D"/>
    <property type="match status" value="1"/>
</dbReference>
<evidence type="ECO:0000256" key="3">
    <source>
        <dbReference type="SAM" id="Phobius"/>
    </source>
</evidence>
<dbReference type="NCBIfam" id="TIGR02532">
    <property type="entry name" value="IV_pilin_GFxxxE"/>
    <property type="match status" value="1"/>
</dbReference>
<dbReference type="Pfam" id="PF07963">
    <property type="entry name" value="N_methyl"/>
    <property type="match status" value="1"/>
</dbReference>
<dbReference type="InterPro" id="IPR045584">
    <property type="entry name" value="Pilin-like"/>
</dbReference>
<evidence type="ECO:0000313" key="5">
    <source>
        <dbReference type="Proteomes" id="UP000196880"/>
    </source>
</evidence>
<gene>
    <name evidence="4" type="ORF">B6A14_09075</name>
</gene>
<evidence type="ECO:0000313" key="4">
    <source>
        <dbReference type="EMBL" id="OWF65899.1"/>
    </source>
</evidence>
<dbReference type="AlphaFoldDB" id="A0A210RY32"/>
<reference evidence="4 5" key="1">
    <citation type="submission" date="2017-03" db="EMBL/GenBank/DDBJ databases">
        <title>New species Polynucleobacter sp. MWH-EgelM1-30-B4.</title>
        <authorList>
            <person name="Hahn M.W."/>
        </authorList>
    </citation>
    <scope>NUCLEOTIDE SEQUENCE [LARGE SCALE GENOMIC DNA]</scope>
    <source>
        <strain evidence="4 5">MWH-EgelM1-30-B4</strain>
    </source>
</reference>
<dbReference type="InterPro" id="IPR012902">
    <property type="entry name" value="N_methyl_site"/>
</dbReference>
<keyword evidence="3" id="KW-0812">Transmembrane</keyword>
<keyword evidence="5" id="KW-1185">Reference proteome</keyword>
<protein>
    <recommendedName>
        <fullName evidence="6">Prepilin-type N-terminal cleavage/methylation domain-containing protein</fullName>
    </recommendedName>
</protein>
<evidence type="ECO:0008006" key="6">
    <source>
        <dbReference type="Google" id="ProtNLM"/>
    </source>
</evidence>
<keyword evidence="2" id="KW-0488">Methylation</keyword>
<feature type="transmembrane region" description="Helical" evidence="3">
    <location>
        <begin position="12"/>
        <end position="33"/>
    </location>
</feature>
<evidence type="ECO:0000256" key="1">
    <source>
        <dbReference type="ARBA" id="ARBA00005233"/>
    </source>
</evidence>
<comment type="caution">
    <text evidence="4">The sequence shown here is derived from an EMBL/GenBank/DDBJ whole genome shotgun (WGS) entry which is preliminary data.</text>
</comment>
<evidence type="ECO:0000256" key="2">
    <source>
        <dbReference type="ARBA" id="ARBA00022481"/>
    </source>
</evidence>
<comment type="similarity">
    <text evidence="1">Belongs to the N-Me-Phe pilin family.</text>
</comment>
<organism evidence="4 5">
    <name type="scientific">Polynucleobacter hirudinilacicola</name>
    <dbReference type="NCBI Taxonomy" id="1743166"/>
    <lineage>
        <taxon>Bacteria</taxon>
        <taxon>Pseudomonadati</taxon>
        <taxon>Pseudomonadota</taxon>
        <taxon>Betaproteobacteria</taxon>
        <taxon>Burkholderiales</taxon>
        <taxon>Burkholderiaceae</taxon>
        <taxon>Polynucleobacter</taxon>
    </lineage>
</organism>
<dbReference type="Proteomes" id="UP000196880">
    <property type="component" value="Unassembled WGS sequence"/>
</dbReference>